<gene>
    <name evidence="1" type="ORF">CHU33_09705</name>
</gene>
<organism evidence="1 2">
    <name type="scientific">Superficieibacter electus</name>
    <dbReference type="NCBI Taxonomy" id="2022662"/>
    <lineage>
        <taxon>Bacteria</taxon>
        <taxon>Pseudomonadati</taxon>
        <taxon>Pseudomonadota</taxon>
        <taxon>Gammaproteobacteria</taxon>
        <taxon>Enterobacterales</taxon>
        <taxon>Enterobacteriaceae</taxon>
        <taxon>Superficieibacter</taxon>
    </lineage>
</organism>
<proteinExistence type="predicted"/>
<keyword evidence="2" id="KW-1185">Reference proteome</keyword>
<accession>A0ABX4ZES8</accession>
<sequence length="79" mass="8945">MPFGNMACITDFEALKEKLSTKGIGWITLEGHCLTKLLYGLYIKPSSALTHLRRLKANFILTECKFWDAAPETALNQDR</sequence>
<comment type="caution">
    <text evidence="1">The sequence shown here is derived from an EMBL/GenBank/DDBJ whole genome shotgun (WGS) entry which is preliminary data.</text>
</comment>
<dbReference type="Proteomes" id="UP000237073">
    <property type="component" value="Unassembled WGS sequence"/>
</dbReference>
<evidence type="ECO:0000313" key="1">
    <source>
        <dbReference type="EMBL" id="POP45256.1"/>
    </source>
</evidence>
<name>A0ABX4ZES8_9ENTR</name>
<reference evidence="1 2" key="1">
    <citation type="submission" date="2018-01" db="EMBL/GenBank/DDBJ databases">
        <title>Superficieibacter electus gen. nov., sp. nov., an extended-spectrum beta-lactamase possessing member of the Enterobacteriaceae family, isolated from intensive care unit surfaces.</title>
        <authorList>
            <person name="Potter R.F."/>
            <person name="D'Souza A.W."/>
        </authorList>
    </citation>
    <scope>NUCLEOTIDE SEQUENCE [LARGE SCALE GENOMIC DNA]</scope>
    <source>
        <strain evidence="1 2">BP-2</strain>
    </source>
</reference>
<dbReference type="EMBL" id="PQGE01000007">
    <property type="protein sequence ID" value="POP45256.1"/>
    <property type="molecule type" value="Genomic_DNA"/>
</dbReference>
<evidence type="ECO:0000313" key="2">
    <source>
        <dbReference type="Proteomes" id="UP000237073"/>
    </source>
</evidence>
<protein>
    <submittedName>
        <fullName evidence="1">Uncharacterized protein</fullName>
    </submittedName>
</protein>